<feature type="compositionally biased region" description="Polar residues" evidence="14">
    <location>
        <begin position="837"/>
        <end position="846"/>
    </location>
</feature>
<evidence type="ECO:0000256" key="13">
    <source>
        <dbReference type="ARBA" id="ARBA00049197"/>
    </source>
</evidence>
<comment type="subcellular location">
    <subcellularLocation>
        <location evidence="1">Nucleus</location>
    </subcellularLocation>
</comment>
<dbReference type="InterPro" id="IPR029154">
    <property type="entry name" value="HIBADH-like_NADP-bd"/>
</dbReference>
<dbReference type="Gene3D" id="3.40.50.720">
    <property type="entry name" value="NAD(P)-binding Rossmann-like Domain"/>
    <property type="match status" value="1"/>
</dbReference>
<evidence type="ECO:0000259" key="17">
    <source>
        <dbReference type="Pfam" id="PF04082"/>
    </source>
</evidence>
<dbReference type="Proteomes" id="UP000249619">
    <property type="component" value="Unassembled WGS sequence"/>
</dbReference>
<dbReference type="Pfam" id="PF03446">
    <property type="entry name" value="NAD_binding_2"/>
    <property type="match status" value="1"/>
</dbReference>
<name>A0A364N9C8_STELY</name>
<evidence type="ECO:0000256" key="9">
    <source>
        <dbReference type="ARBA" id="ARBA00022833"/>
    </source>
</evidence>
<dbReference type="GO" id="GO:0000785">
    <property type="term" value="C:chromatin"/>
    <property type="evidence" value="ECO:0007669"/>
    <property type="project" value="TreeGrafter"/>
</dbReference>
<comment type="caution">
    <text evidence="19">The sequence shown here is derived from an EMBL/GenBank/DDBJ whole genome shotgun (WGS) entry which is preliminary data.</text>
</comment>
<protein>
    <recommendedName>
        <fullName evidence="4">3-hydroxyisobutyrate dehydrogenase</fullName>
        <ecNumber evidence="4">1.1.1.31</ecNumber>
    </recommendedName>
</protein>
<dbReference type="InterPro" id="IPR029032">
    <property type="entry name" value="AhpD-like"/>
</dbReference>
<dbReference type="InterPro" id="IPR007219">
    <property type="entry name" value="XnlR_reg_dom"/>
</dbReference>
<evidence type="ECO:0000256" key="4">
    <source>
        <dbReference type="ARBA" id="ARBA00012991"/>
    </source>
</evidence>
<dbReference type="InterPro" id="IPR006115">
    <property type="entry name" value="6PGDH_NADP-bd"/>
</dbReference>
<dbReference type="InterPro" id="IPR008927">
    <property type="entry name" value="6-PGluconate_DH-like_C_sf"/>
</dbReference>
<evidence type="ECO:0000256" key="1">
    <source>
        <dbReference type="ARBA" id="ARBA00004123"/>
    </source>
</evidence>
<keyword evidence="20" id="KW-1185">Reference proteome</keyword>
<feature type="region of interest" description="Disordered" evidence="14">
    <location>
        <begin position="655"/>
        <end position="716"/>
    </location>
</feature>
<dbReference type="Gene3D" id="1.10.1040.10">
    <property type="entry name" value="N-(1-d-carboxylethyl)-l-norvaline Dehydrogenase, domain 2"/>
    <property type="match status" value="1"/>
</dbReference>
<dbReference type="Pfam" id="PF14833">
    <property type="entry name" value="NAD_binding_11"/>
    <property type="match status" value="1"/>
</dbReference>
<organism evidence="19 20">
    <name type="scientific">Stemphylium lycopersici</name>
    <name type="common">Tomato gray leaf spot disease fungus</name>
    <name type="synonym">Thyrospora lycopersici</name>
    <dbReference type="NCBI Taxonomy" id="183478"/>
    <lineage>
        <taxon>Eukaryota</taxon>
        <taxon>Fungi</taxon>
        <taxon>Dikarya</taxon>
        <taxon>Ascomycota</taxon>
        <taxon>Pezizomycotina</taxon>
        <taxon>Dothideomycetes</taxon>
        <taxon>Pleosporomycetidae</taxon>
        <taxon>Pleosporales</taxon>
        <taxon>Pleosporineae</taxon>
        <taxon>Pleosporaceae</taxon>
        <taxon>Stemphylium</taxon>
    </lineage>
</organism>
<dbReference type="Pfam" id="PF02627">
    <property type="entry name" value="CMD"/>
    <property type="match status" value="1"/>
</dbReference>
<evidence type="ECO:0000259" key="18">
    <source>
        <dbReference type="Pfam" id="PF14833"/>
    </source>
</evidence>
<dbReference type="SUPFAM" id="SSF51735">
    <property type="entry name" value="NAD(P)-binding Rossmann-fold domains"/>
    <property type="match status" value="1"/>
</dbReference>
<keyword evidence="6" id="KW-0479">Metal-binding</keyword>
<evidence type="ECO:0000259" key="15">
    <source>
        <dbReference type="Pfam" id="PF02627"/>
    </source>
</evidence>
<dbReference type="EMBL" id="QGDH01000028">
    <property type="protein sequence ID" value="RAR13925.1"/>
    <property type="molecule type" value="Genomic_DNA"/>
</dbReference>
<comment type="similarity">
    <text evidence="3">Belongs to the HIBADH-related family. 3-hydroxyisobutyrate dehydrogenase subfamily.</text>
</comment>
<feature type="region of interest" description="Disordered" evidence="14">
    <location>
        <begin position="485"/>
        <end position="523"/>
    </location>
</feature>
<feature type="domain" description="3-hydroxyisobutyrate dehydrogenase-like NAD-binding" evidence="18">
    <location>
        <begin position="167"/>
        <end position="291"/>
    </location>
</feature>
<accession>A0A364N9C8</accession>
<dbReference type="InterPro" id="IPR003779">
    <property type="entry name" value="CMD-like"/>
</dbReference>
<dbReference type="Pfam" id="PF04082">
    <property type="entry name" value="Fungal_trans"/>
    <property type="match status" value="1"/>
</dbReference>
<dbReference type="SUPFAM" id="SSF48179">
    <property type="entry name" value="6-phosphogluconate dehydrogenase C-terminal domain-like"/>
    <property type="match status" value="1"/>
</dbReference>
<evidence type="ECO:0000256" key="7">
    <source>
        <dbReference type="ARBA" id="ARBA00022737"/>
    </source>
</evidence>
<proteinExistence type="inferred from homology"/>
<feature type="compositionally biased region" description="Basic and acidic residues" evidence="14">
    <location>
        <begin position="705"/>
        <end position="716"/>
    </location>
</feature>
<dbReference type="GO" id="GO:0050661">
    <property type="term" value="F:NADP binding"/>
    <property type="evidence" value="ECO:0007669"/>
    <property type="project" value="InterPro"/>
</dbReference>
<keyword evidence="12" id="KW-0539">Nucleus</keyword>
<keyword evidence="9" id="KW-0862">Zinc</keyword>
<gene>
    <name evidence="19" type="ORF">DDE83_002655</name>
</gene>
<feature type="region of interest" description="Disordered" evidence="14">
    <location>
        <begin position="834"/>
        <end position="863"/>
    </location>
</feature>
<keyword evidence="10 19" id="KW-0560">Oxidoreductase</keyword>
<dbReference type="GO" id="GO:0005634">
    <property type="term" value="C:nucleus"/>
    <property type="evidence" value="ECO:0007669"/>
    <property type="project" value="UniProtKB-SubCell"/>
</dbReference>
<dbReference type="FunFam" id="1.10.1040.10:FF:000006">
    <property type="entry name" value="3-hydroxyisobutyrate dehydrogenase"/>
    <property type="match status" value="1"/>
</dbReference>
<dbReference type="EC" id="1.1.1.31" evidence="4"/>
<dbReference type="GO" id="GO:0051920">
    <property type="term" value="F:peroxiredoxin activity"/>
    <property type="evidence" value="ECO:0007669"/>
    <property type="project" value="InterPro"/>
</dbReference>
<keyword evidence="7" id="KW-0677">Repeat</keyword>
<evidence type="ECO:0000313" key="19">
    <source>
        <dbReference type="EMBL" id="RAR13925.1"/>
    </source>
</evidence>
<feature type="domain" description="6-phosphogluconate dehydrogenase NADP-binding" evidence="16">
    <location>
        <begin position="1"/>
        <end position="161"/>
    </location>
</feature>
<evidence type="ECO:0000256" key="5">
    <source>
        <dbReference type="ARBA" id="ARBA00022456"/>
    </source>
</evidence>
<dbReference type="GO" id="GO:0000978">
    <property type="term" value="F:RNA polymerase II cis-regulatory region sequence-specific DNA binding"/>
    <property type="evidence" value="ECO:0007669"/>
    <property type="project" value="InterPro"/>
</dbReference>
<comment type="pathway">
    <text evidence="2">Amino-acid degradation; L-valine degradation.</text>
</comment>
<evidence type="ECO:0000256" key="6">
    <source>
        <dbReference type="ARBA" id="ARBA00022723"/>
    </source>
</evidence>
<dbReference type="SUPFAM" id="SSF69118">
    <property type="entry name" value="AhpD-like"/>
    <property type="match status" value="1"/>
</dbReference>
<dbReference type="PANTHER" id="PTHR40626:SF10">
    <property type="entry name" value="C2H2-TYPE DOMAIN-CONTAINING PROTEIN"/>
    <property type="match status" value="1"/>
</dbReference>
<dbReference type="PANTHER" id="PTHR40626">
    <property type="entry name" value="MIP31509P"/>
    <property type="match status" value="1"/>
</dbReference>
<dbReference type="GO" id="GO:0000981">
    <property type="term" value="F:DNA-binding transcription factor activity, RNA polymerase II-specific"/>
    <property type="evidence" value="ECO:0007669"/>
    <property type="project" value="InterPro"/>
</dbReference>
<dbReference type="GO" id="GO:0051287">
    <property type="term" value="F:NAD binding"/>
    <property type="evidence" value="ECO:0007669"/>
    <property type="project" value="InterPro"/>
</dbReference>
<dbReference type="InterPro" id="IPR051059">
    <property type="entry name" value="VerF-like"/>
</dbReference>
<dbReference type="STRING" id="183478.A0A364N9C8"/>
<evidence type="ECO:0000256" key="14">
    <source>
        <dbReference type="SAM" id="MobiDB-lite"/>
    </source>
</evidence>
<evidence type="ECO:0000256" key="11">
    <source>
        <dbReference type="ARBA" id="ARBA00023027"/>
    </source>
</evidence>
<dbReference type="GO" id="GO:0009083">
    <property type="term" value="P:branched-chain amino acid catabolic process"/>
    <property type="evidence" value="ECO:0007669"/>
    <property type="project" value="UniProtKB-KW"/>
</dbReference>
<comment type="catalytic activity">
    <reaction evidence="13">
        <text>3-hydroxy-2-methylpropanoate + NAD(+) = 2-methyl-3-oxopropanoate + NADH + H(+)</text>
        <dbReference type="Rhea" id="RHEA:17681"/>
        <dbReference type="ChEBI" id="CHEBI:11805"/>
        <dbReference type="ChEBI" id="CHEBI:15378"/>
        <dbReference type="ChEBI" id="CHEBI:57540"/>
        <dbReference type="ChEBI" id="CHEBI:57700"/>
        <dbReference type="ChEBI" id="CHEBI:57945"/>
        <dbReference type="EC" id="1.1.1.31"/>
    </reaction>
</comment>
<keyword evidence="19" id="KW-0575">Peroxidase</keyword>
<keyword evidence="5" id="KW-0101">Branched-chain amino acid catabolism</keyword>
<feature type="compositionally biased region" description="Polar residues" evidence="14">
    <location>
        <begin position="488"/>
        <end position="498"/>
    </location>
</feature>
<keyword evidence="8" id="KW-0863">Zinc-finger</keyword>
<evidence type="ECO:0000256" key="3">
    <source>
        <dbReference type="ARBA" id="ARBA00006013"/>
    </source>
</evidence>
<reference evidence="20" key="1">
    <citation type="submission" date="2018-05" db="EMBL/GenBank/DDBJ databases">
        <title>Draft genome sequence of Stemphylium lycopersici strain CIDEFI 213.</title>
        <authorList>
            <person name="Medina R."/>
            <person name="Franco M.E.E."/>
            <person name="Lucentini C.G."/>
            <person name="Saparrat M.C.N."/>
            <person name="Balatti P.A."/>
        </authorList>
    </citation>
    <scope>NUCLEOTIDE SEQUENCE [LARGE SCALE GENOMIC DNA]</scope>
    <source>
        <strain evidence="20">CIDEFI 213</strain>
    </source>
</reference>
<dbReference type="Gene3D" id="1.20.1290.10">
    <property type="entry name" value="AhpD-like"/>
    <property type="match status" value="1"/>
</dbReference>
<dbReference type="GO" id="GO:0006351">
    <property type="term" value="P:DNA-templated transcription"/>
    <property type="evidence" value="ECO:0007669"/>
    <property type="project" value="InterPro"/>
</dbReference>
<evidence type="ECO:0000256" key="10">
    <source>
        <dbReference type="ARBA" id="ARBA00023002"/>
    </source>
</evidence>
<evidence type="ECO:0000256" key="2">
    <source>
        <dbReference type="ARBA" id="ARBA00005109"/>
    </source>
</evidence>
<evidence type="ECO:0000259" key="16">
    <source>
        <dbReference type="Pfam" id="PF03446"/>
    </source>
</evidence>
<evidence type="ECO:0000256" key="12">
    <source>
        <dbReference type="ARBA" id="ARBA00023242"/>
    </source>
</evidence>
<sequence length="1301" mass="144227">MGRPMLSHLARKLPGDSHILVYDVVEQVVDDVCAEFPEKVSKGKSAKDIAEQVDTIITMVPEGAHVRSVYLDPENGVCSTDISKKLLIDCSTIDTATSLAVKDHISENFPSAVFYDSPVSGGVVGAVKGTIAFFLGCAESDPNVERLKYLLGLMGSQVIPCGGPSLGLAAKLSNNYLSGIIAIACSEAFDMGMRSGLDPRTLAKVYAAGTAQNTICDRFCPVPHVYPEAPSSGGWKQGFKVQLMRKDFGLAVEMAKRVGSQNVLGEVGLETYDGAANDPRCRDLDSRVVYRYLGGQEDWQTKPDVSIMSTDPKYDELHTQLFEEGLKMRRSVVGDEYVNRALENGSTEFSRAGQELVTEMCWGYAWTRPGLDKKQRSLINIGMLMALNRAPELAVHVRGARNNGLSELEIREAIIHATTYCGVPAGVDAMKTAEKVLNDMAEKGEMARELGNRSDRAGMSAFYANGLCFGQSDLLVRHERLTHRKGQNGRQTRLQTPVESVHTPVEHRSHKRMRSSFDSGRPVPEIPSMMSSPALVDTQSSQCQPTMSHASMTFGQHSGYSLTALSMAAEYQALQGSMENGTAHTISTPMPSQPETIAATIEHPHAAVPTEPSTQIYESIFGESLDSLTAFLDSEPLDSYHFSSLINTEQPMPFFSPDSFGYGQQELPEPKGPMAPTPSWRQTQQDEPPSLSRFGSRFPSLQPDDPPREHATRKRPIADISHDDRQKIVEMLTQFSSVIPTDFVLPTRLALCRYVAAYINGFHEHMPFLHIPTMSVDTCSVELLLALAAVGAQYTFEGEKGVELFTVSKAIATERIRKRDTRLVKFQYRSESERPSRQNLENNCRAQSPRRRGSMSGPLGLPIDREAPTAHGEDLMQTAQALLLLMALCTWAKHKEILREALAIQSILATLVRDDGLEIKPLPDKISWKEWIRRETVKRTKFIVYGFSNLHCIVYNIPPFMLTSEVKLPLPCNAAEFKAPTELLWKDARKNGAPEVLFQDALKRLFTKNGRDVTEVNSSSGNYALIHALIQHVFFLRQVSRCRFEGPGDLSAEDVTSLENALRNWQIGWRRNPESSLDPMNQNGPVAFNSTALLRLAYIRLYVDTSGRALETRDPVLIANAFRAGPAIRRSTKITRAVLHSAHALSIPIKIGYRLVAKTQSFIWSIQHSLCTLECAYLMSKWLEALSVTNPDSPVTEDEQKIIAIVKSMLDETEFALPPGLTPGSSNFMKCLSAGVLRVWATIFKGPKSTRVLLSPIFIVRYHNLNFDFITTFFFNVSFLQKSRNLPHSLGGRLSVSMYCS</sequence>
<dbReference type="GO" id="GO:0008270">
    <property type="term" value="F:zinc ion binding"/>
    <property type="evidence" value="ECO:0007669"/>
    <property type="project" value="UniProtKB-KW"/>
</dbReference>
<feature type="domain" description="Xylanolytic transcriptional activator regulatory" evidence="17">
    <location>
        <begin position="757"/>
        <end position="1065"/>
    </location>
</feature>
<dbReference type="InterPro" id="IPR036291">
    <property type="entry name" value="NAD(P)-bd_dom_sf"/>
</dbReference>
<dbReference type="GO" id="GO:0008442">
    <property type="term" value="F:3-hydroxyisobutyrate dehydrogenase activity"/>
    <property type="evidence" value="ECO:0007669"/>
    <property type="project" value="UniProtKB-EC"/>
</dbReference>
<evidence type="ECO:0000313" key="20">
    <source>
        <dbReference type="Proteomes" id="UP000249619"/>
    </source>
</evidence>
<keyword evidence="11" id="KW-0520">NAD</keyword>
<feature type="domain" description="Carboxymuconolactone decarboxylase-like" evidence="15">
    <location>
        <begin position="354"/>
        <end position="434"/>
    </location>
</feature>
<evidence type="ECO:0000256" key="8">
    <source>
        <dbReference type="ARBA" id="ARBA00022771"/>
    </source>
</evidence>
<dbReference type="InterPro" id="IPR013328">
    <property type="entry name" value="6PGD_dom2"/>
</dbReference>